<evidence type="ECO:0000256" key="7">
    <source>
        <dbReference type="ARBA" id="ARBA00022588"/>
    </source>
</evidence>
<dbReference type="GO" id="GO:0045087">
    <property type="term" value="P:innate immune response"/>
    <property type="evidence" value="ECO:0007669"/>
    <property type="project" value="UniProtKB-KW"/>
</dbReference>
<evidence type="ECO:0000256" key="15">
    <source>
        <dbReference type="ARBA" id="ARBA00023157"/>
    </source>
</evidence>
<evidence type="ECO:0000256" key="20">
    <source>
        <dbReference type="ARBA" id="ARBA00093478"/>
    </source>
</evidence>
<dbReference type="PROSITE" id="PS51412">
    <property type="entry name" value="MACPF_2"/>
    <property type="match status" value="1"/>
</dbReference>
<evidence type="ECO:0000256" key="3">
    <source>
        <dbReference type="ARBA" id="ARBA00009214"/>
    </source>
</evidence>
<keyword evidence="4" id="KW-0964">Secreted</keyword>
<dbReference type="SUPFAM" id="SSF57424">
    <property type="entry name" value="LDL receptor-like module"/>
    <property type="match status" value="1"/>
</dbReference>
<dbReference type="GO" id="GO:0006958">
    <property type="term" value="P:complement activation, classical pathway"/>
    <property type="evidence" value="ECO:0007669"/>
    <property type="project" value="UniProtKB-KW"/>
</dbReference>
<organism evidence="25 26">
    <name type="scientific">Denticeps clupeoides</name>
    <name type="common">denticle herring</name>
    <dbReference type="NCBI Taxonomy" id="299321"/>
    <lineage>
        <taxon>Eukaryota</taxon>
        <taxon>Metazoa</taxon>
        <taxon>Chordata</taxon>
        <taxon>Craniata</taxon>
        <taxon>Vertebrata</taxon>
        <taxon>Euteleostomi</taxon>
        <taxon>Actinopterygii</taxon>
        <taxon>Neopterygii</taxon>
        <taxon>Teleostei</taxon>
        <taxon>Clupei</taxon>
        <taxon>Clupeiformes</taxon>
        <taxon>Denticipitoidei</taxon>
        <taxon>Denticipitidae</taxon>
        <taxon>Denticeps</taxon>
    </lineage>
</organism>
<dbReference type="Gene3D" id="2.20.100.10">
    <property type="entry name" value="Thrombospondin type-1 (TSP1) repeat"/>
    <property type="match status" value="2"/>
</dbReference>
<comment type="subcellular location">
    <subcellularLocation>
        <location evidence="2">Secreted</location>
    </subcellularLocation>
    <subcellularLocation>
        <location evidence="1">Target cell membrane</location>
    </subcellularLocation>
</comment>
<keyword evidence="26" id="KW-1185">Reference proteome</keyword>
<evidence type="ECO:0000256" key="22">
    <source>
        <dbReference type="PROSITE-ProRule" id="PRU00302"/>
    </source>
</evidence>
<dbReference type="GO" id="GO:0005576">
    <property type="term" value="C:extracellular region"/>
    <property type="evidence" value="ECO:0007669"/>
    <property type="project" value="UniProtKB-SubCell"/>
</dbReference>
<feature type="disulfide bond" evidence="22">
    <location>
        <begin position="712"/>
        <end position="739"/>
    </location>
</feature>
<dbReference type="InterPro" id="IPR001862">
    <property type="entry name" value="MAC_perforin"/>
</dbReference>
<feature type="domain" description="MACPF" evidence="24">
    <location>
        <begin position="247"/>
        <end position="569"/>
    </location>
</feature>
<dbReference type="InterPro" id="IPR036383">
    <property type="entry name" value="TSP1_rpt_sf"/>
</dbReference>
<comment type="similarity">
    <text evidence="3">Belongs to the complement C6/C7/C8/C9 family.</text>
</comment>
<dbReference type="Pfam" id="PF00057">
    <property type="entry name" value="Ldl_recept_a"/>
    <property type="match status" value="1"/>
</dbReference>
<keyword evidence="16" id="KW-0325">Glycoprotein</keyword>
<sequence>MCVLWCIGCAEPLTQSTNKHFTIPHLEGTTAPVTSGQGNFITAVFDSIWQNSLLFQVCRNFKETDSKRAGHLLKIAEVNVWASVGKSSRRCVHSGKSCCCWVGLAPRRALIYTHRASESGSIVEMNLVMLQACMLLLLSMVSHTQCQGPVNCRWGPYGEWSQCDGCTKTQVRTRSIEVFAQFGGLPCSGEASQRQNCVPTIKCPLELGCGDRFRCTSGKCISRSLVCNGDQDCEEDGLDERRCDEASSTFVCNEDKTPPHSEHSGLGYDVLTGQLRGPVINTKSFGGQCRKVFSGDHKSFYRLPQSILRYTFQVAAENDFSDEFYESSWDYVKHQEKRMTIQGGHDHSTHHYELKKNQAYHLLIIKNEVEVAQFQNNAPQYLPLSEEFWKALAALPTTYDPTAYRGLLERFGTHFMSEGSLGGEFQFLLEFDSASMREMSRTDIDYHRCITRVKRFLFWKKRTTKCEKILQTLTSSSGSSSSRFPIKANIVGGQPAYITGLSHLNLDNPEANHQMYMKWAGSVKFFPQVIKKKLRPLYELVKEVQCAGVKRLHLKRAIEEYQDRLHPCHCQACRNNGQPQITGSQCACFCKPDTYGLGCEKGSVIGEQPGVIDGSWSCWSSWSTCAGGQRSRHRTCNNPPASNGGKSCIGKVTEQQTCEDPDVDYLRMMEPQCFDSSLTPVKSCKQPPTLPNGFVLNPKDVYAAGSKVEYSCIEGHYLSGEPVAQCLEDLSWKRRQMECKRVTCDSPPLQHGLIGSPWQVTYQIGDRVSLSCLAGMQRMGEPEVACSSSLNWYPPPDNVECKPIPAATVPPTLQCRPWEKAGKGQCVCKLPYECESSFPVCASLRQNRVSRVGLCQIGALQCLGRSFALVNDSLCDWSKENVTSCASCQPWEKCKETKCVCREPEECPEVSGHLCVSLGDSSAPVTMSECEVGVWRCRGEPFVLQSVGECASS</sequence>
<keyword evidence="14" id="KW-0472">Membrane</keyword>
<dbReference type="Gene3D" id="2.10.70.10">
    <property type="entry name" value="Complement Module, domain 1"/>
    <property type="match status" value="2"/>
</dbReference>
<evidence type="ECO:0000259" key="23">
    <source>
        <dbReference type="PROSITE" id="PS50923"/>
    </source>
</evidence>
<evidence type="ECO:0000256" key="5">
    <source>
        <dbReference type="ARBA" id="ARBA00022536"/>
    </source>
</evidence>
<dbReference type="SUPFAM" id="SSF57535">
    <property type="entry name" value="Complement control module/SCR domain"/>
    <property type="match status" value="2"/>
</dbReference>
<dbReference type="Ensembl" id="ENSDCDT00010015228.1">
    <property type="protein sequence ID" value="ENSDCDP00010014451.1"/>
    <property type="gene ID" value="ENSDCDG00010006509.1"/>
</dbReference>
<dbReference type="AlphaFoldDB" id="A0AAY4B3X1"/>
<evidence type="ECO:0000256" key="11">
    <source>
        <dbReference type="ARBA" id="ARBA00022859"/>
    </source>
</evidence>
<feature type="domain" description="Sushi" evidence="23">
    <location>
        <begin position="682"/>
        <end position="741"/>
    </location>
</feature>
<keyword evidence="15 22" id="KW-1015">Disulfide bond</keyword>
<reference evidence="25" key="3">
    <citation type="submission" date="2025-09" db="UniProtKB">
        <authorList>
            <consortium name="Ensembl"/>
        </authorList>
    </citation>
    <scope>IDENTIFICATION</scope>
</reference>
<dbReference type="InterPro" id="IPR036055">
    <property type="entry name" value="LDL_receptor-like_sf"/>
</dbReference>
<dbReference type="Pfam" id="PF21330">
    <property type="entry name" value="Kazal_C7"/>
    <property type="match status" value="1"/>
</dbReference>
<dbReference type="Pfam" id="PF00084">
    <property type="entry name" value="Sushi"/>
    <property type="match status" value="2"/>
</dbReference>
<keyword evidence="10" id="KW-0204">Cytolysis</keyword>
<dbReference type="Pfam" id="PF01823">
    <property type="entry name" value="MACPF"/>
    <property type="match status" value="1"/>
</dbReference>
<dbReference type="PRINTS" id="PR00764">
    <property type="entry name" value="COMPLEMENTC9"/>
</dbReference>
<dbReference type="Pfam" id="PF00090">
    <property type="entry name" value="TSP_1"/>
    <property type="match status" value="2"/>
</dbReference>
<accession>A0AAY4B3X1</accession>
<dbReference type="GO" id="GO:0005579">
    <property type="term" value="C:membrane attack complex"/>
    <property type="evidence" value="ECO:0007669"/>
    <property type="project" value="UniProtKB-KW"/>
</dbReference>
<gene>
    <name evidence="25" type="primary">c7b</name>
</gene>
<evidence type="ECO:0000313" key="25">
    <source>
        <dbReference type="Ensembl" id="ENSDCDP00010014451.1"/>
    </source>
</evidence>
<dbReference type="SMART" id="SM00209">
    <property type="entry name" value="TSP1"/>
    <property type="match status" value="2"/>
</dbReference>
<dbReference type="GeneTree" id="ENSGT00940000156804"/>
<dbReference type="InterPro" id="IPR035976">
    <property type="entry name" value="Sushi/SCR/CCP_sf"/>
</dbReference>
<dbReference type="FunFam" id="2.20.100.10:FF:000001">
    <property type="entry name" value="semaphorin-5A isoform X1"/>
    <property type="match status" value="1"/>
</dbReference>
<dbReference type="InterPro" id="IPR002172">
    <property type="entry name" value="LDrepeatLR_classA_rpt"/>
</dbReference>
<dbReference type="PROSITE" id="PS50923">
    <property type="entry name" value="SUSHI"/>
    <property type="match status" value="2"/>
</dbReference>
<keyword evidence="13" id="KW-0473">Membrane attack complex</keyword>
<dbReference type="InterPro" id="IPR000884">
    <property type="entry name" value="TSP1_rpt"/>
</dbReference>
<reference evidence="25 26" key="1">
    <citation type="submission" date="2020-06" db="EMBL/GenBank/DDBJ databases">
        <authorList>
            <consortium name="Wellcome Sanger Institute Data Sharing"/>
        </authorList>
    </citation>
    <scope>NUCLEOTIDE SEQUENCE [LARGE SCALE GENOMIC DNA]</scope>
</reference>
<evidence type="ECO:0000256" key="18">
    <source>
        <dbReference type="ARBA" id="ARBA00073222"/>
    </source>
</evidence>
<feature type="disulfide bond" evidence="21">
    <location>
        <begin position="215"/>
        <end position="233"/>
    </location>
</feature>
<dbReference type="InterPro" id="IPR048825">
    <property type="entry name" value="C7_KAZAL"/>
</dbReference>
<name>A0AAY4B3X1_9TELE</name>
<dbReference type="GO" id="GO:0031640">
    <property type="term" value="P:killing of cells of another organism"/>
    <property type="evidence" value="ECO:0007669"/>
    <property type="project" value="UniProtKB-KW"/>
</dbReference>
<dbReference type="SUPFAM" id="SSF82895">
    <property type="entry name" value="TSP-1 type 1 repeat"/>
    <property type="match status" value="2"/>
</dbReference>
<dbReference type="InterPro" id="IPR000436">
    <property type="entry name" value="Sushi_SCR_CCP_dom"/>
</dbReference>
<evidence type="ECO:0000256" key="17">
    <source>
        <dbReference type="ARBA" id="ARBA00023298"/>
    </source>
</evidence>
<dbReference type="SMART" id="SM00457">
    <property type="entry name" value="MACPF"/>
    <property type="match status" value="1"/>
</dbReference>
<dbReference type="GeneID" id="114785255"/>
<evidence type="ECO:0000313" key="26">
    <source>
        <dbReference type="Proteomes" id="UP000694580"/>
    </source>
</evidence>
<dbReference type="SMART" id="SM00032">
    <property type="entry name" value="CCP"/>
    <property type="match status" value="2"/>
</dbReference>
<evidence type="ECO:0000256" key="16">
    <source>
        <dbReference type="ARBA" id="ARBA00023180"/>
    </source>
</evidence>
<evidence type="ECO:0000256" key="12">
    <source>
        <dbReference type="ARBA" id="ARBA00022875"/>
    </source>
</evidence>
<keyword evidence="7" id="KW-0399">Innate immunity</keyword>
<dbReference type="InterPro" id="IPR020864">
    <property type="entry name" value="MACPF"/>
</dbReference>
<protein>
    <recommendedName>
        <fullName evidence="18">Complement component C7</fullName>
    </recommendedName>
</protein>
<dbReference type="Pfam" id="PF18434">
    <property type="entry name" value="Kazal_3"/>
    <property type="match status" value="1"/>
</dbReference>
<keyword evidence="5" id="KW-0245">EGF-like domain</keyword>
<proteinExistence type="inferred from homology"/>
<keyword evidence="11" id="KW-0391">Immunity</keyword>
<dbReference type="Gene3D" id="3.30.60.30">
    <property type="match status" value="2"/>
</dbReference>
<comment type="caution">
    <text evidence="22">Lacks conserved residue(s) required for the propagation of feature annotation.</text>
</comment>
<evidence type="ECO:0000256" key="1">
    <source>
        <dbReference type="ARBA" id="ARBA00004175"/>
    </source>
</evidence>
<dbReference type="CDD" id="cd00033">
    <property type="entry name" value="CCP"/>
    <property type="match status" value="2"/>
</dbReference>
<comment type="function">
    <text evidence="19">Component of the membrane attack complex (MAC), a multiprotein complex activated by the complement cascade, which inserts into a target cell membrane and forms a pore, leading to target cell membrane rupture and cell lysis. The MAC is initiated by proteolytic cleavage of C5 into complement C5b in response to the classical, alternative, lectin and GZMK complement pathways. The complement pathways consist in a cascade of proteins that leads to phagocytosis and breakdown of pathogens and signaling that strengthens the adaptive immune system. C7 serves as a membrane anchor. During MAC assembly, associates with C5b and C6 to form the C5b-7 complex, a key lipophilic precursor of the MAC complex, which associates with the outer leaflet and reduces the energy for membrane bending.</text>
</comment>
<evidence type="ECO:0000256" key="19">
    <source>
        <dbReference type="ARBA" id="ARBA00093281"/>
    </source>
</evidence>
<dbReference type="CDD" id="cd00112">
    <property type="entry name" value="LDLa"/>
    <property type="match status" value="1"/>
</dbReference>
<evidence type="ECO:0000256" key="2">
    <source>
        <dbReference type="ARBA" id="ARBA00004613"/>
    </source>
</evidence>
<evidence type="ECO:0000256" key="14">
    <source>
        <dbReference type="ARBA" id="ARBA00023136"/>
    </source>
</evidence>
<feature type="domain" description="Sushi" evidence="23">
    <location>
        <begin position="742"/>
        <end position="803"/>
    </location>
</feature>
<dbReference type="PROSITE" id="PS00279">
    <property type="entry name" value="MACPF_1"/>
    <property type="match status" value="1"/>
</dbReference>
<dbReference type="SMART" id="SM00057">
    <property type="entry name" value="FIMAC"/>
    <property type="match status" value="2"/>
</dbReference>
<keyword evidence="12" id="KW-0180">Complement pathway</keyword>
<evidence type="ECO:0000259" key="24">
    <source>
        <dbReference type="PROSITE" id="PS51412"/>
    </source>
</evidence>
<keyword evidence="8 22" id="KW-0768">Sushi</keyword>
<dbReference type="PRINTS" id="PR01705">
    <property type="entry name" value="TSP1REPEAT"/>
</dbReference>
<evidence type="ECO:0000256" key="13">
    <source>
        <dbReference type="ARBA" id="ARBA00023058"/>
    </source>
</evidence>
<evidence type="ECO:0000256" key="9">
    <source>
        <dbReference type="ARBA" id="ARBA00022737"/>
    </source>
</evidence>
<dbReference type="PANTHER" id="PTHR45742">
    <property type="entry name" value="COMPLEMENT COMPONENT C6"/>
    <property type="match status" value="1"/>
</dbReference>
<keyword evidence="17" id="KW-1053">Target membrane</keyword>
<keyword evidence="6" id="KW-1052">Target cell membrane</keyword>
<evidence type="ECO:0000256" key="21">
    <source>
        <dbReference type="PROSITE-ProRule" id="PRU00124"/>
    </source>
</evidence>
<dbReference type="PROSITE" id="PS50092">
    <property type="entry name" value="TSP1"/>
    <property type="match status" value="2"/>
</dbReference>
<dbReference type="InterPro" id="IPR040729">
    <property type="entry name" value="Kazal_3"/>
</dbReference>
<dbReference type="InterPro" id="IPR003884">
    <property type="entry name" value="FacI_MAC"/>
</dbReference>
<dbReference type="InterPro" id="IPR020863">
    <property type="entry name" value="MACPF_CS"/>
</dbReference>
<dbReference type="Gene3D" id="4.10.400.10">
    <property type="entry name" value="Low-density Lipoprotein Receptor"/>
    <property type="match status" value="1"/>
</dbReference>
<dbReference type="Proteomes" id="UP000694580">
    <property type="component" value="Chromosome 3"/>
</dbReference>
<keyword evidence="9" id="KW-0677">Repeat</keyword>
<dbReference type="PANTHER" id="PTHR45742:SF2">
    <property type="entry name" value="COMPLEMENT COMPONENT C7"/>
    <property type="match status" value="1"/>
</dbReference>
<evidence type="ECO:0000256" key="4">
    <source>
        <dbReference type="ARBA" id="ARBA00022525"/>
    </source>
</evidence>
<dbReference type="RefSeq" id="XP_028827060.1">
    <property type="nucleotide sequence ID" value="XM_028971227.1"/>
</dbReference>
<dbReference type="PROSITE" id="PS50068">
    <property type="entry name" value="LDLRA_2"/>
    <property type="match status" value="1"/>
</dbReference>
<reference evidence="25" key="2">
    <citation type="submission" date="2025-08" db="UniProtKB">
        <authorList>
            <consortium name="Ensembl"/>
        </authorList>
    </citation>
    <scope>IDENTIFICATION</scope>
</reference>
<evidence type="ECO:0000256" key="10">
    <source>
        <dbReference type="ARBA" id="ARBA00022852"/>
    </source>
</evidence>
<dbReference type="GO" id="GO:0044218">
    <property type="term" value="C:other organism cell membrane"/>
    <property type="evidence" value="ECO:0007669"/>
    <property type="project" value="UniProtKB-KW"/>
</dbReference>
<dbReference type="SMART" id="SM00192">
    <property type="entry name" value="LDLa"/>
    <property type="match status" value="1"/>
</dbReference>
<evidence type="ECO:0000256" key="6">
    <source>
        <dbReference type="ARBA" id="ARBA00022537"/>
    </source>
</evidence>
<comment type="subunit">
    <text evidence="20">Monomer or dimer; as a C5b-7 complex it can also form multimeric rosettes. Component of the membrane attack complex (MAC), composed of complement C5b, C6, C7, C8A, C8B, C8G and multiple copies of the pore-forming subunit C9.</text>
</comment>
<evidence type="ECO:0000256" key="8">
    <source>
        <dbReference type="ARBA" id="ARBA00022659"/>
    </source>
</evidence>